<dbReference type="AlphaFoldDB" id="A0A3P7KIQ7"/>
<dbReference type="OrthoDB" id="6127264at2759"/>
<organism evidence="3 4">
    <name type="scientific">Strongylus vulgaris</name>
    <name type="common">Blood worm</name>
    <dbReference type="NCBI Taxonomy" id="40348"/>
    <lineage>
        <taxon>Eukaryota</taxon>
        <taxon>Metazoa</taxon>
        <taxon>Ecdysozoa</taxon>
        <taxon>Nematoda</taxon>
        <taxon>Chromadorea</taxon>
        <taxon>Rhabditida</taxon>
        <taxon>Rhabditina</taxon>
        <taxon>Rhabditomorpha</taxon>
        <taxon>Strongyloidea</taxon>
        <taxon>Strongylidae</taxon>
        <taxon>Strongylus</taxon>
    </lineage>
</organism>
<accession>A0A3P7KIQ7</accession>
<dbReference type="InterPro" id="IPR000436">
    <property type="entry name" value="Sushi_SCR_CCP_dom"/>
</dbReference>
<dbReference type="Proteomes" id="UP000270094">
    <property type="component" value="Unassembled WGS sequence"/>
</dbReference>
<name>A0A3P7KIQ7_STRVU</name>
<evidence type="ECO:0000259" key="2">
    <source>
        <dbReference type="Pfam" id="PF00084"/>
    </source>
</evidence>
<gene>
    <name evidence="3" type="ORF">SVUK_LOCUS2550</name>
</gene>
<protein>
    <recommendedName>
        <fullName evidence="2">Sushi domain-containing protein</fullName>
    </recommendedName>
</protein>
<dbReference type="EMBL" id="UYYB01005830">
    <property type="protein sequence ID" value="VDM67552.1"/>
    <property type="molecule type" value="Genomic_DNA"/>
</dbReference>
<dbReference type="Pfam" id="PF00084">
    <property type="entry name" value="Sushi"/>
    <property type="match status" value="1"/>
</dbReference>
<dbReference type="SUPFAM" id="SSF57535">
    <property type="entry name" value="Complement control module/SCR domain"/>
    <property type="match status" value="1"/>
</dbReference>
<evidence type="ECO:0000256" key="1">
    <source>
        <dbReference type="ARBA" id="ARBA00023157"/>
    </source>
</evidence>
<dbReference type="Gene3D" id="2.10.70.10">
    <property type="entry name" value="Complement Module, domain 1"/>
    <property type="match status" value="1"/>
</dbReference>
<proteinExistence type="predicted"/>
<sequence>MEALKISGICPAPVASPFGEVTFSETSSFSSSRFSSRDSRGLTLYYRQALSRPFPSPPALVALFDHFWENALTIENMPLNCLPLAPPANGRVIVLKEALQITYIQSGKLDNFEVGATALLYCLESFVVTGQATAACAKDGWQPSSCLGKCDTILQNI</sequence>
<feature type="domain" description="Sushi" evidence="2">
    <location>
        <begin position="103"/>
        <end position="144"/>
    </location>
</feature>
<dbReference type="InterPro" id="IPR035976">
    <property type="entry name" value="Sushi/SCR/CCP_sf"/>
</dbReference>
<evidence type="ECO:0000313" key="4">
    <source>
        <dbReference type="Proteomes" id="UP000270094"/>
    </source>
</evidence>
<keyword evidence="1" id="KW-1015">Disulfide bond</keyword>
<keyword evidence="4" id="KW-1185">Reference proteome</keyword>
<evidence type="ECO:0000313" key="3">
    <source>
        <dbReference type="EMBL" id="VDM67552.1"/>
    </source>
</evidence>
<reference evidence="3 4" key="1">
    <citation type="submission" date="2018-11" db="EMBL/GenBank/DDBJ databases">
        <authorList>
            <consortium name="Pathogen Informatics"/>
        </authorList>
    </citation>
    <scope>NUCLEOTIDE SEQUENCE [LARGE SCALE GENOMIC DNA]</scope>
</reference>